<dbReference type="Proteomes" id="UP000189674">
    <property type="component" value="Chromosome"/>
</dbReference>
<evidence type="ECO:0000313" key="9">
    <source>
        <dbReference type="Proteomes" id="UP000189674"/>
    </source>
</evidence>
<reference evidence="9" key="1">
    <citation type="submission" date="2017-02" db="EMBL/GenBank/DDBJ databases">
        <title>Comparative genomics and description of representatives of a novel lineage of planctomycetes thriving in anoxic sediments.</title>
        <authorList>
            <person name="Spring S."/>
            <person name="Bunk B."/>
            <person name="Sproer C."/>
        </authorList>
    </citation>
    <scope>NUCLEOTIDE SEQUENCE [LARGE SCALE GENOMIC DNA]</scope>
    <source>
        <strain evidence="9">ST-NAGAB-D1</strain>
    </source>
</reference>
<dbReference type="KEGG" id="alus:STSP2_01435"/>
<dbReference type="EMBL" id="CP019791">
    <property type="protein sequence ID" value="AQT68277.1"/>
    <property type="molecule type" value="Genomic_DNA"/>
</dbReference>
<dbReference type="EC" id="1.12.1.3" evidence="8"/>
<dbReference type="STRING" id="1936003.STSP2_01435"/>
<dbReference type="PANTHER" id="PTHR43342">
    <property type="entry name" value="NADH-QUINONE OXIDOREDUCTASE, E SUBUNIT"/>
    <property type="match status" value="1"/>
</dbReference>
<dbReference type="InterPro" id="IPR036249">
    <property type="entry name" value="Thioredoxin-like_sf"/>
</dbReference>
<dbReference type="PROSITE" id="PS01099">
    <property type="entry name" value="COMPLEX1_24K"/>
    <property type="match status" value="1"/>
</dbReference>
<dbReference type="InterPro" id="IPR002023">
    <property type="entry name" value="NuoE-like"/>
</dbReference>
<dbReference type="GO" id="GO:0050583">
    <property type="term" value="F:hydrogen dehydrogenase (NADP+) activity"/>
    <property type="evidence" value="ECO:0007669"/>
    <property type="project" value="UniProtKB-EC"/>
</dbReference>
<dbReference type="InterPro" id="IPR028431">
    <property type="entry name" value="NADP_DH_HndA-like"/>
</dbReference>
<feature type="binding site" evidence="7">
    <location>
        <position position="90"/>
    </location>
    <ligand>
        <name>[2Fe-2S] cluster</name>
        <dbReference type="ChEBI" id="CHEBI:190135"/>
    </ligand>
</feature>
<keyword evidence="5 7" id="KW-0411">Iron-sulfur</keyword>
<feature type="binding site" evidence="7">
    <location>
        <position position="85"/>
    </location>
    <ligand>
        <name>[2Fe-2S] cluster</name>
        <dbReference type="ChEBI" id="CHEBI:190135"/>
    </ligand>
</feature>
<proteinExistence type="inferred from homology"/>
<evidence type="ECO:0000256" key="7">
    <source>
        <dbReference type="PIRSR" id="PIRSR000216-1"/>
    </source>
</evidence>
<accession>A0A1U9NKD8</accession>
<dbReference type="Pfam" id="PF01257">
    <property type="entry name" value="2Fe-2S_thioredx"/>
    <property type="match status" value="1"/>
</dbReference>
<keyword evidence="3 7" id="KW-0479">Metal-binding</keyword>
<comment type="similarity">
    <text evidence="1">Belongs to the complex I 24 kDa subunit family.</text>
</comment>
<dbReference type="AlphaFoldDB" id="A0A1U9NKD8"/>
<dbReference type="Gene3D" id="3.40.30.10">
    <property type="entry name" value="Glutaredoxin"/>
    <property type="match status" value="1"/>
</dbReference>
<dbReference type="PANTHER" id="PTHR43342:SF2">
    <property type="entry name" value="POTENTIAL NAD-REDUCING HYDROGENASE SUBUNIT"/>
    <property type="match status" value="1"/>
</dbReference>
<dbReference type="RefSeq" id="WP_146661139.1">
    <property type="nucleotide sequence ID" value="NZ_CP019791.1"/>
</dbReference>
<dbReference type="FunFam" id="3.40.30.10:FF:000015">
    <property type="entry name" value="NADH-quinone oxidoreductase subunit E"/>
    <property type="match status" value="1"/>
</dbReference>
<name>A0A1U9NKD8_9BACT</name>
<dbReference type="CDD" id="cd03064">
    <property type="entry name" value="TRX_Fd_NuoE"/>
    <property type="match status" value="1"/>
</dbReference>
<evidence type="ECO:0000256" key="1">
    <source>
        <dbReference type="ARBA" id="ARBA00010643"/>
    </source>
</evidence>
<sequence>MIEAKDNKLQEVRDFIAGTKQKDYPESYLIAVLHKVQELYGYLPQDVMDFVAEEMQVPTAHIWGVATFYHYFNLEPIGKHVVSVCMGTACYVKGADKVLDALKGDLGVEAGQTTEDGLFTLQEARCLGACGIAPVIMIDDKIYGELTAKSVVDLLNQYRKAESAGKK</sequence>
<dbReference type="OrthoDB" id="9807941at2"/>
<evidence type="ECO:0000256" key="2">
    <source>
        <dbReference type="ARBA" id="ARBA00022714"/>
    </source>
</evidence>
<evidence type="ECO:0000313" key="8">
    <source>
        <dbReference type="EMBL" id="AQT68277.1"/>
    </source>
</evidence>
<keyword evidence="4 7" id="KW-0408">Iron</keyword>
<dbReference type="SUPFAM" id="SSF52833">
    <property type="entry name" value="Thioredoxin-like"/>
    <property type="match status" value="1"/>
</dbReference>
<keyword evidence="8" id="KW-0560">Oxidoreductase</keyword>
<dbReference type="GO" id="GO:0046872">
    <property type="term" value="F:metal ion binding"/>
    <property type="evidence" value="ECO:0007669"/>
    <property type="project" value="UniProtKB-KW"/>
</dbReference>
<dbReference type="FunFam" id="1.10.10.1590:FF:000001">
    <property type="entry name" value="NADH-quinone oxidoreductase subunit E"/>
    <property type="match status" value="1"/>
</dbReference>
<dbReference type="InterPro" id="IPR042128">
    <property type="entry name" value="NuoE_dom"/>
</dbReference>
<dbReference type="GO" id="GO:0051537">
    <property type="term" value="F:2 iron, 2 sulfur cluster binding"/>
    <property type="evidence" value="ECO:0007669"/>
    <property type="project" value="UniProtKB-KW"/>
</dbReference>
<dbReference type="NCBIfam" id="NF005722">
    <property type="entry name" value="PRK07539.1-2"/>
    <property type="match status" value="1"/>
</dbReference>
<keyword evidence="2 7" id="KW-0001">2Fe-2S</keyword>
<protein>
    <submittedName>
        <fullName evidence="8">NADP-reducing hydrogenase subunit HndA</fullName>
        <ecNumber evidence="8">1.12.1.3</ecNumber>
    </submittedName>
</protein>
<evidence type="ECO:0000256" key="4">
    <source>
        <dbReference type="ARBA" id="ARBA00023004"/>
    </source>
</evidence>
<feature type="binding site" evidence="7">
    <location>
        <position position="126"/>
    </location>
    <ligand>
        <name>[2Fe-2S] cluster</name>
        <dbReference type="ChEBI" id="CHEBI:190135"/>
    </ligand>
</feature>
<evidence type="ECO:0000256" key="6">
    <source>
        <dbReference type="ARBA" id="ARBA00034078"/>
    </source>
</evidence>
<organism evidence="8 9">
    <name type="scientific">Anaerohalosphaera lusitana</name>
    <dbReference type="NCBI Taxonomy" id="1936003"/>
    <lineage>
        <taxon>Bacteria</taxon>
        <taxon>Pseudomonadati</taxon>
        <taxon>Planctomycetota</taxon>
        <taxon>Phycisphaerae</taxon>
        <taxon>Sedimentisphaerales</taxon>
        <taxon>Anaerohalosphaeraceae</taxon>
        <taxon>Anaerohalosphaera</taxon>
    </lineage>
</organism>
<dbReference type="InterPro" id="IPR041921">
    <property type="entry name" value="NuoE_N"/>
</dbReference>
<evidence type="ECO:0000256" key="3">
    <source>
        <dbReference type="ARBA" id="ARBA00022723"/>
    </source>
</evidence>
<dbReference type="PIRSF" id="PIRSF000216">
    <property type="entry name" value="NADH_DH_24kDa"/>
    <property type="match status" value="1"/>
</dbReference>
<keyword evidence="9" id="KW-1185">Reference proteome</keyword>
<dbReference type="Gene3D" id="1.10.10.1590">
    <property type="entry name" value="NADH-quinone oxidoreductase subunit E"/>
    <property type="match status" value="1"/>
</dbReference>
<evidence type="ECO:0000256" key="5">
    <source>
        <dbReference type="ARBA" id="ARBA00023014"/>
    </source>
</evidence>
<comment type="cofactor">
    <cofactor evidence="7">
        <name>[2Fe-2S] cluster</name>
        <dbReference type="ChEBI" id="CHEBI:190135"/>
    </cofactor>
    <text evidence="7">Binds 1 [2Fe-2S] cluster.</text>
</comment>
<feature type="binding site" evidence="7">
    <location>
        <position position="130"/>
    </location>
    <ligand>
        <name>[2Fe-2S] cluster</name>
        <dbReference type="ChEBI" id="CHEBI:190135"/>
    </ligand>
</feature>
<comment type="cofactor">
    <cofactor evidence="6">
        <name>[2Fe-2S] cluster</name>
        <dbReference type="ChEBI" id="CHEBI:190135"/>
    </cofactor>
</comment>
<gene>
    <name evidence="8" type="primary">hndA_1</name>
    <name evidence="8" type="ORF">STSP2_01435</name>
</gene>